<dbReference type="EMBL" id="VOOR01000025">
    <property type="protein sequence ID" value="TXB62691.1"/>
    <property type="molecule type" value="Genomic_DNA"/>
</dbReference>
<dbReference type="SUPFAM" id="SSF52540">
    <property type="entry name" value="P-loop containing nucleoside triphosphate hydrolases"/>
    <property type="match status" value="1"/>
</dbReference>
<evidence type="ECO:0000313" key="2">
    <source>
        <dbReference type="Proteomes" id="UP000321580"/>
    </source>
</evidence>
<gene>
    <name evidence="1" type="ORF">FRY97_12635</name>
</gene>
<evidence type="ECO:0000313" key="1">
    <source>
        <dbReference type="EMBL" id="TXB62691.1"/>
    </source>
</evidence>
<organism evidence="1 2">
    <name type="scientific">Phaeodactylibacter luteus</name>
    <dbReference type="NCBI Taxonomy" id="1564516"/>
    <lineage>
        <taxon>Bacteria</taxon>
        <taxon>Pseudomonadati</taxon>
        <taxon>Bacteroidota</taxon>
        <taxon>Saprospiria</taxon>
        <taxon>Saprospirales</taxon>
        <taxon>Haliscomenobacteraceae</taxon>
        <taxon>Phaeodactylibacter</taxon>
    </lineage>
</organism>
<proteinExistence type="predicted"/>
<protein>
    <submittedName>
        <fullName evidence="1">Uncharacterized protein</fullName>
    </submittedName>
</protein>
<dbReference type="Proteomes" id="UP000321580">
    <property type="component" value="Unassembled WGS sequence"/>
</dbReference>
<sequence length="1226" mass="135622">MSSLQPFPDSARPLVLQAFPAKGYLEDIGAWPEALSLSLLSELELGGGFRLEIEPGVAGQAALEQIYFRSRAQERSSGSGSCWIGYPVFWSPGRDAGGDLAAPLLFWEASLAPGPQPHSPWALSQTATHQIRVNSSLLEHKGISPEQSERLMRLVSNRPVSAGWLKAVLREWASLLQAPEADLSQRLSLLPDWPDPEARQERSAPQIGQYAVLGYFDLPPLAQLARTNGRARRGNRLDLAHLVVPGVLNPEQATVADALAREQQVWAEGAAGTGKTMLGAQLAAGAVARGGTVLMVSRHAAALREYEQLLEAMGLGPLTFLLRDTPPDKMLLLDLLRAGAQHPPKKNSRASPAHQPFNKYGRLSAKLAHSYKAYRAALPTGQQWPEAVGVYLESAARAGKEVLSTQLNAQDYTFDSATLQALTAVVARCCRLYEETNTLHSPLSALSPSVFLKMGLEEARAFISERVAAFLDKANRLQYWYINRQNAYADQLSAHYEQAYQRFARKATALKDQMAEQLAKFGPAFAEASTGSLKIRRLLSSEAGAILAARGKLLEEYRELSADLGRHAYFGFKLPPLAQGDIGRVPSEVGRFEEALQQWRISLREQVQEEGSRLSRKSANPRVGFEQQIIEMEESLDRLLDDINDSGLYHLPLHNKALTIPKRQRYLEEVAVQLEETQRSLQDLDNFYRWQRNWLQLDERSRRLVKALLKTPSALWEPALHTWFLDNLLLTNYESALPAERKDIDELSSHYAPLASGLAAQALSHWARQRAAALSAIRKKSPKVWAWLQEKGPVGPLDFGAHFQLLWPLISNTYPILLMTAQQARSLFGTGPSFDLVIAEESHTLDGLALQHLQSLSDYQLWLSPTGAFGGSLLPPEWKGEVPVCKLQHFYRYSPGDPRAFAKVKTAAPSPEAYWFEQVGGRYDEFEEVNEAEARQVLALLTRIKPTPQRTYPSVGIVCLTEGQRQHLSRLLLGIKQQRTAGVELIQQLERNGLSVLTLDEVPGHHFEVVILSATFGPAGQEDELPGHYHRLDNPEMQQQLQALMGCAKEEFWALSSLPTTLLSPIPGDNLLPYLLYWVRSCASRSTAATEAALANSYDSGGAGAGLPFSLLQQVQDWLKPFLDPGRVHLPEVAVYGQPQIWVEPVKEGQKRHALLVDGFISYALAPALAWESGAAKALQDQGVVLHHLLSAEWWRNPERAARSLAGAILKEDGAGLSETEALNTV</sequence>
<accession>A0A5C6RK06</accession>
<dbReference type="Gene3D" id="3.40.50.300">
    <property type="entry name" value="P-loop containing nucleotide triphosphate hydrolases"/>
    <property type="match status" value="2"/>
</dbReference>
<reference evidence="1 2" key="1">
    <citation type="submission" date="2019-08" db="EMBL/GenBank/DDBJ databases">
        <title>Genome of Phaeodactylibacter luteus.</title>
        <authorList>
            <person name="Bowman J.P."/>
        </authorList>
    </citation>
    <scope>NUCLEOTIDE SEQUENCE [LARGE SCALE GENOMIC DNA]</scope>
    <source>
        <strain evidence="1 2">KCTC 42180</strain>
    </source>
</reference>
<name>A0A5C6RK06_9BACT</name>
<dbReference type="OrthoDB" id="9757917at2"/>
<dbReference type="AlphaFoldDB" id="A0A5C6RK06"/>
<dbReference type="InterPro" id="IPR027417">
    <property type="entry name" value="P-loop_NTPase"/>
</dbReference>
<comment type="caution">
    <text evidence="1">The sequence shown here is derived from an EMBL/GenBank/DDBJ whole genome shotgun (WGS) entry which is preliminary data.</text>
</comment>
<keyword evidence="2" id="KW-1185">Reference proteome</keyword>
<dbReference type="RefSeq" id="WP_147167907.1">
    <property type="nucleotide sequence ID" value="NZ_VOOR01000025.1"/>
</dbReference>